<evidence type="ECO:0000313" key="1">
    <source>
        <dbReference type="EMBL" id="OIO07307.1"/>
    </source>
</evidence>
<dbReference type="STRING" id="1805146.AUJ27_02735"/>
<evidence type="ECO:0000313" key="2">
    <source>
        <dbReference type="Proteomes" id="UP000183192"/>
    </source>
</evidence>
<comment type="caution">
    <text evidence="1">The sequence shown here is derived from an EMBL/GenBank/DDBJ whole genome shotgun (WGS) entry which is preliminary data.</text>
</comment>
<organism evidence="1 2">
    <name type="scientific">Candidatus Falkowbacteria bacterium CG1_02_37_44</name>
    <dbReference type="NCBI Taxonomy" id="1805146"/>
    <lineage>
        <taxon>Bacteria</taxon>
        <taxon>Candidatus Falkowiibacteriota</taxon>
    </lineage>
</organism>
<name>A0A1J4T8T8_9BACT</name>
<accession>A0A1J4T8T8</accession>
<dbReference type="Proteomes" id="UP000183192">
    <property type="component" value="Unassembled WGS sequence"/>
</dbReference>
<protein>
    <submittedName>
        <fullName evidence="1">Uncharacterized protein</fullName>
    </submittedName>
</protein>
<dbReference type="EMBL" id="MNUU01000051">
    <property type="protein sequence ID" value="OIO07307.1"/>
    <property type="molecule type" value="Genomic_DNA"/>
</dbReference>
<gene>
    <name evidence="1" type="ORF">AUJ27_02735</name>
</gene>
<proteinExistence type="predicted"/>
<sequence length="306" mass="37215">MIKKNIKSKKELLAVYKKWIKTVKNFSIYFITPYLIEEIFEPKLKEILYKNYKNKGMEIFNIVAYPSIIFKYQQYKLDLVRMGNKIDYEYILNKYKFLNEYTYREKLLSKKDIINDARKLKSKNKIKEIYALGKSAVKNKRLYNNLLNDLSGNYHLKSLIRLIHNYVNIRTERIEIWKLSQSYFRDFYKQLYFILNKEYPNILYEDVLSLTNKEIIDYLKENKLFKFNEIKKRTKGEYISWRNFNNKDFIFIYDKKLLKKLRNKYKVVSSNYKTIVGTPAFKGITRGKVKIINKTSDFIKLKKEIF</sequence>
<reference evidence="1 2" key="1">
    <citation type="journal article" date="2016" name="Environ. Microbiol.">
        <title>Genomic resolution of a cold subsurface aquifer community provides metabolic insights for novel microbes adapted to high CO concentrations.</title>
        <authorList>
            <person name="Probst A.J."/>
            <person name="Castelle C.J."/>
            <person name="Singh A."/>
            <person name="Brown C.T."/>
            <person name="Anantharaman K."/>
            <person name="Sharon I."/>
            <person name="Hug L.A."/>
            <person name="Burstein D."/>
            <person name="Emerson J.B."/>
            <person name="Thomas B.C."/>
            <person name="Banfield J.F."/>
        </authorList>
    </citation>
    <scope>NUCLEOTIDE SEQUENCE [LARGE SCALE GENOMIC DNA]</scope>
    <source>
        <strain evidence="1">CG1_02_37_44</strain>
    </source>
</reference>
<dbReference type="AlphaFoldDB" id="A0A1J4T8T8"/>